<evidence type="ECO:0000256" key="9">
    <source>
        <dbReference type="PIRNR" id="PIRNR037913"/>
    </source>
</evidence>
<keyword evidence="12" id="KW-0479">Metal-binding</keyword>
<dbReference type="AlphaFoldDB" id="A0A8H3IW59"/>
<name>A0A8H3IW59_9LECA</name>
<dbReference type="PIRSF" id="PIRSF037913">
    <property type="entry name" value="His_deacetylse_1"/>
    <property type="match status" value="1"/>
</dbReference>
<evidence type="ECO:0000256" key="8">
    <source>
        <dbReference type="ARBA" id="ARBA00061569"/>
    </source>
</evidence>
<evidence type="ECO:0000256" key="6">
    <source>
        <dbReference type="ARBA" id="ARBA00023163"/>
    </source>
</evidence>
<dbReference type="Proteomes" id="UP000664169">
    <property type="component" value="Unassembled WGS sequence"/>
</dbReference>
<dbReference type="FunFam" id="3.40.800.20:FF:000007">
    <property type="entry name" value="Histone deacetylase"/>
    <property type="match status" value="1"/>
</dbReference>
<comment type="catalytic activity">
    <reaction evidence="9">
        <text>N(6)-acetyl-L-lysyl-[histone] + H2O = L-lysyl-[histone] + acetate</text>
        <dbReference type="Rhea" id="RHEA:58196"/>
        <dbReference type="Rhea" id="RHEA-COMP:9845"/>
        <dbReference type="Rhea" id="RHEA-COMP:11338"/>
        <dbReference type="ChEBI" id="CHEBI:15377"/>
        <dbReference type="ChEBI" id="CHEBI:29969"/>
        <dbReference type="ChEBI" id="CHEBI:30089"/>
        <dbReference type="ChEBI" id="CHEBI:61930"/>
        <dbReference type="EC" id="3.5.1.98"/>
    </reaction>
</comment>
<dbReference type="InterPro" id="IPR003084">
    <property type="entry name" value="HDAC_I/II"/>
</dbReference>
<dbReference type="InterPro" id="IPR037138">
    <property type="entry name" value="His_deacetylse_dom_sf"/>
</dbReference>
<feature type="binding site" evidence="12">
    <location>
        <position position="208"/>
    </location>
    <ligand>
        <name>a divalent metal cation</name>
        <dbReference type="ChEBI" id="CHEBI:60240"/>
    </ligand>
</feature>
<evidence type="ECO:0000256" key="11">
    <source>
        <dbReference type="PIRSR" id="PIRSR037913-2"/>
    </source>
</evidence>
<evidence type="ECO:0000313" key="14">
    <source>
        <dbReference type="EMBL" id="CAF9929289.1"/>
    </source>
</evidence>
<dbReference type="PRINTS" id="PR01271">
    <property type="entry name" value="HISDACETLASE"/>
</dbReference>
<feature type="active site" description="Proton acceptor" evidence="10">
    <location>
        <position position="173"/>
    </location>
</feature>
<evidence type="ECO:0000256" key="2">
    <source>
        <dbReference type="ARBA" id="ARBA00012111"/>
    </source>
</evidence>
<keyword evidence="4 9" id="KW-0156">Chromatin regulator</keyword>
<comment type="subcellular location">
    <subcellularLocation>
        <location evidence="1 9">Nucleus</location>
    </subcellularLocation>
</comment>
<comment type="caution">
    <text evidence="14">The sequence shown here is derived from an EMBL/GenBank/DDBJ whole genome shotgun (WGS) entry which is preliminary data.</text>
</comment>
<keyword evidence="7 9" id="KW-0539">Nucleus</keyword>
<organism evidence="14 15">
    <name type="scientific">Gomphillus americanus</name>
    <dbReference type="NCBI Taxonomy" id="1940652"/>
    <lineage>
        <taxon>Eukaryota</taxon>
        <taxon>Fungi</taxon>
        <taxon>Dikarya</taxon>
        <taxon>Ascomycota</taxon>
        <taxon>Pezizomycotina</taxon>
        <taxon>Lecanoromycetes</taxon>
        <taxon>OSLEUM clade</taxon>
        <taxon>Ostropomycetidae</taxon>
        <taxon>Ostropales</taxon>
        <taxon>Graphidaceae</taxon>
        <taxon>Gomphilloideae</taxon>
        <taxon>Gomphillus</taxon>
    </lineage>
</organism>
<feature type="binding site" evidence="12">
    <location>
        <position position="210"/>
    </location>
    <ligand>
        <name>a divalent metal cation</name>
        <dbReference type="ChEBI" id="CHEBI:60240"/>
    </ligand>
</feature>
<dbReference type="EMBL" id="CAJPDQ010000032">
    <property type="protein sequence ID" value="CAF9929289.1"/>
    <property type="molecule type" value="Genomic_DNA"/>
</dbReference>
<dbReference type="GO" id="GO:0040029">
    <property type="term" value="P:epigenetic regulation of gene expression"/>
    <property type="evidence" value="ECO:0007669"/>
    <property type="project" value="TreeGrafter"/>
</dbReference>
<dbReference type="GO" id="GO:0034967">
    <property type="term" value="C:Set3 complex"/>
    <property type="evidence" value="ECO:0007669"/>
    <property type="project" value="UniProtKB-ARBA"/>
</dbReference>
<dbReference type="GO" id="GO:0046872">
    <property type="term" value="F:metal ion binding"/>
    <property type="evidence" value="ECO:0007669"/>
    <property type="project" value="UniProtKB-KW"/>
</dbReference>
<feature type="binding site" evidence="12">
    <location>
        <position position="302"/>
    </location>
    <ligand>
        <name>a divalent metal cation</name>
        <dbReference type="ChEBI" id="CHEBI:60240"/>
    </ligand>
</feature>
<feature type="domain" description="Histone deacetylase" evidence="13">
    <location>
        <begin position="58"/>
        <end position="355"/>
    </location>
</feature>
<keyword evidence="6 9" id="KW-0804">Transcription</keyword>
<evidence type="ECO:0000259" key="13">
    <source>
        <dbReference type="Pfam" id="PF00850"/>
    </source>
</evidence>
<dbReference type="GO" id="GO:0141221">
    <property type="term" value="F:histone deacetylase activity, hydrolytic mechanism"/>
    <property type="evidence" value="ECO:0007669"/>
    <property type="project" value="UniProtKB-EC"/>
</dbReference>
<dbReference type="Pfam" id="PF00850">
    <property type="entry name" value="Hist_deacetyl"/>
    <property type="match status" value="1"/>
</dbReference>
<evidence type="ECO:0000256" key="7">
    <source>
        <dbReference type="ARBA" id="ARBA00023242"/>
    </source>
</evidence>
<evidence type="ECO:0000313" key="15">
    <source>
        <dbReference type="Proteomes" id="UP000664169"/>
    </source>
</evidence>
<reference evidence="14" key="1">
    <citation type="submission" date="2021-03" db="EMBL/GenBank/DDBJ databases">
        <authorList>
            <person name="Tagirdzhanova G."/>
        </authorList>
    </citation>
    <scope>NUCLEOTIDE SEQUENCE</scope>
</reference>
<gene>
    <name evidence="14" type="ORF">GOMPHAMPRED_005360</name>
</gene>
<feature type="binding site" evidence="11">
    <location>
        <position position="131"/>
    </location>
    <ligand>
        <name>substrate</name>
    </ligand>
</feature>
<dbReference type="EC" id="3.5.1.98" evidence="2 9"/>
<keyword evidence="15" id="KW-1185">Reference proteome</keyword>
<dbReference type="PANTHER" id="PTHR10625">
    <property type="entry name" value="HISTONE DEACETYLASE HDAC1-RELATED"/>
    <property type="match status" value="1"/>
</dbReference>
<dbReference type="Gene3D" id="3.40.800.20">
    <property type="entry name" value="Histone deacetylase domain"/>
    <property type="match status" value="1"/>
</dbReference>
<dbReference type="InterPro" id="IPR023801">
    <property type="entry name" value="His_deacetylse_dom"/>
</dbReference>
<feature type="binding site" evidence="11">
    <location>
        <position position="181"/>
    </location>
    <ligand>
        <name>substrate</name>
    </ligand>
</feature>
<keyword evidence="3 9" id="KW-0378">Hydrolase</keyword>
<evidence type="ECO:0000256" key="4">
    <source>
        <dbReference type="ARBA" id="ARBA00022853"/>
    </source>
</evidence>
<evidence type="ECO:0000256" key="10">
    <source>
        <dbReference type="PIRSR" id="PIRSR037913-1"/>
    </source>
</evidence>
<accession>A0A8H3IW59</accession>
<evidence type="ECO:0000256" key="1">
    <source>
        <dbReference type="ARBA" id="ARBA00004123"/>
    </source>
</evidence>
<dbReference type="GO" id="GO:0070210">
    <property type="term" value="C:Rpd3L-Expanded complex"/>
    <property type="evidence" value="ECO:0007669"/>
    <property type="project" value="TreeGrafter"/>
</dbReference>
<dbReference type="OrthoDB" id="1918432at2759"/>
<protein>
    <recommendedName>
        <fullName evidence="2 9">Histone deacetylase</fullName>
        <ecNumber evidence="2 9">3.5.1.98</ecNumber>
    </recommendedName>
</protein>
<dbReference type="InterPro" id="IPR023696">
    <property type="entry name" value="Ureohydrolase_dom_sf"/>
</dbReference>
<evidence type="ECO:0000256" key="5">
    <source>
        <dbReference type="ARBA" id="ARBA00023015"/>
    </source>
</evidence>
<sequence length="480" mass="53918">MRARSLRESRGQQDTTGLDISTSIAATKIMNSIERPKGYTVSYHANPEVEGHHFGACHPMKPWRLTLTNKLVVSYGMHDAMDLYVSRAATEQELVNFHTEKYVKELQRVNPMNTTHDMISGIVNEHNFGDDCPVFDGLFRYCSLYAGASLDAARKITSHQSDIAINWSGGLHHAKKNEASGFCYINDIVLAIQQLLLHHPRVLYIDIDVHHGDGVEQAFWSTDRVLTVSFHKYDPKDFFPGTGALDDTGPKNHANPGSHHSINVPLHSGIEDDQYKDLFRKIIGPCIQQYRPSAIALQCGADSLGGDRLGVFNLNIEAHGYCVEFVKSYNIPLILLGGGGYTPRNVARLWAYETSLAIGVRDISRDLPAHTPFREHFRDGTLLPPLSSIDRKFSNANDRKYLDSVIQNSLETLRYIKGAPSVQFKRIPPDLNFVRAQAEKEYQQAKKEKEQMLGVDTGEVEARRRKKEASRGTIGELYID</sequence>
<proteinExistence type="inferred from homology"/>
<comment type="similarity">
    <text evidence="8 9">Belongs to the histone deacetylase family. HD Type 1 subfamily.</text>
</comment>
<keyword evidence="5 9" id="KW-0805">Transcription regulation</keyword>
<dbReference type="InterPro" id="IPR000286">
    <property type="entry name" value="HDACs"/>
</dbReference>
<feature type="binding site" evidence="11">
    <location>
        <position position="341"/>
    </location>
    <ligand>
        <name>substrate</name>
    </ligand>
</feature>
<evidence type="ECO:0000256" key="12">
    <source>
        <dbReference type="PIRSR" id="PIRSR037913-3"/>
    </source>
</evidence>
<evidence type="ECO:0000256" key="3">
    <source>
        <dbReference type="ARBA" id="ARBA00022801"/>
    </source>
</evidence>
<dbReference type="SUPFAM" id="SSF52768">
    <property type="entry name" value="Arginase/deacetylase"/>
    <property type="match status" value="1"/>
</dbReference>
<dbReference type="PRINTS" id="PR01270">
    <property type="entry name" value="HDASUPER"/>
</dbReference>
<dbReference type="PANTHER" id="PTHR10625:SF36">
    <property type="entry name" value="HISTONE DEACETYLASE 3"/>
    <property type="match status" value="1"/>
</dbReference>